<organism evidence="2 3">
    <name type="scientific">Actibacterium pelagium</name>
    <dbReference type="NCBI Taxonomy" id="2029103"/>
    <lineage>
        <taxon>Bacteria</taxon>
        <taxon>Pseudomonadati</taxon>
        <taxon>Pseudomonadota</taxon>
        <taxon>Alphaproteobacteria</taxon>
        <taxon>Rhodobacterales</taxon>
        <taxon>Roseobacteraceae</taxon>
        <taxon>Actibacterium</taxon>
    </lineage>
</organism>
<keyword evidence="1" id="KW-0472">Membrane</keyword>
<evidence type="ECO:0000313" key="2">
    <source>
        <dbReference type="EMBL" id="GGE38412.1"/>
    </source>
</evidence>
<accession>A0A917EGL7</accession>
<evidence type="ECO:0000313" key="3">
    <source>
        <dbReference type="Proteomes" id="UP000606730"/>
    </source>
</evidence>
<gene>
    <name evidence="2" type="ORF">GCM10011517_02740</name>
</gene>
<keyword evidence="1" id="KW-0812">Transmembrane</keyword>
<dbReference type="Proteomes" id="UP000606730">
    <property type="component" value="Unassembled WGS sequence"/>
</dbReference>
<protein>
    <submittedName>
        <fullName evidence="2">Uncharacterized protein</fullName>
    </submittedName>
</protein>
<keyword evidence="3" id="KW-1185">Reference proteome</keyword>
<sequence>MSNFAFWLIQVPGWLLFAYLAAAQCTAAVNYSLGVRMGTQEPADQITEVGVAFFKGYAGADLVFYTPLLGIGLAGHLFASSWAGVALGAALGVTVYWPIACLWTVKVARGAEGWDLPKEGQYWIVLPLIAGWGALGLILLLIGQ</sequence>
<feature type="transmembrane region" description="Helical" evidence="1">
    <location>
        <begin position="86"/>
        <end position="105"/>
    </location>
</feature>
<reference evidence="2" key="1">
    <citation type="journal article" date="2014" name="Int. J. Syst. Evol. Microbiol.">
        <title>Complete genome sequence of Corynebacterium casei LMG S-19264T (=DSM 44701T), isolated from a smear-ripened cheese.</title>
        <authorList>
            <consortium name="US DOE Joint Genome Institute (JGI-PGF)"/>
            <person name="Walter F."/>
            <person name="Albersmeier A."/>
            <person name="Kalinowski J."/>
            <person name="Ruckert C."/>
        </authorList>
    </citation>
    <scope>NUCLEOTIDE SEQUENCE</scope>
    <source>
        <strain evidence="2">CGMCC 1.16012</strain>
    </source>
</reference>
<keyword evidence="1" id="KW-1133">Transmembrane helix</keyword>
<feature type="transmembrane region" description="Helical" evidence="1">
    <location>
        <begin position="120"/>
        <end position="142"/>
    </location>
</feature>
<reference evidence="2" key="2">
    <citation type="submission" date="2020-09" db="EMBL/GenBank/DDBJ databases">
        <authorList>
            <person name="Sun Q."/>
            <person name="Zhou Y."/>
        </authorList>
    </citation>
    <scope>NUCLEOTIDE SEQUENCE</scope>
    <source>
        <strain evidence="2">CGMCC 1.16012</strain>
    </source>
</reference>
<dbReference type="RefSeq" id="WP_095596786.1">
    <property type="nucleotide sequence ID" value="NZ_BMKN01000001.1"/>
</dbReference>
<proteinExistence type="predicted"/>
<dbReference type="AlphaFoldDB" id="A0A917EGL7"/>
<comment type="caution">
    <text evidence="2">The sequence shown here is derived from an EMBL/GenBank/DDBJ whole genome shotgun (WGS) entry which is preliminary data.</text>
</comment>
<dbReference type="OrthoDB" id="7854196at2"/>
<evidence type="ECO:0000256" key="1">
    <source>
        <dbReference type="SAM" id="Phobius"/>
    </source>
</evidence>
<dbReference type="EMBL" id="BMKN01000001">
    <property type="protein sequence ID" value="GGE38412.1"/>
    <property type="molecule type" value="Genomic_DNA"/>
</dbReference>
<name>A0A917EGL7_9RHOB</name>